<sequence length="31" mass="3309">MCRAASPPGGTNVVDKRVSQTSEKAYLHSAF</sequence>
<gene>
    <name evidence="1" type="ORF">FOXB_16644</name>
</gene>
<dbReference type="EMBL" id="AFQF01005407">
    <property type="protein sequence ID" value="EGU72843.1"/>
    <property type="molecule type" value="Genomic_DNA"/>
</dbReference>
<evidence type="ECO:0000313" key="1">
    <source>
        <dbReference type="EMBL" id="EGU72843.1"/>
    </source>
</evidence>
<organism evidence="1">
    <name type="scientific">Fusarium oxysporum (strain Fo5176)</name>
    <name type="common">Fusarium vascular wilt</name>
    <dbReference type="NCBI Taxonomy" id="660025"/>
    <lineage>
        <taxon>Eukaryota</taxon>
        <taxon>Fungi</taxon>
        <taxon>Dikarya</taxon>
        <taxon>Ascomycota</taxon>
        <taxon>Pezizomycotina</taxon>
        <taxon>Sordariomycetes</taxon>
        <taxon>Hypocreomycetidae</taxon>
        <taxon>Hypocreales</taxon>
        <taxon>Nectriaceae</taxon>
        <taxon>Fusarium</taxon>
        <taxon>Fusarium oxysporum species complex</taxon>
    </lineage>
</organism>
<reference evidence="1" key="1">
    <citation type="journal article" date="2012" name="Mol. Plant Microbe Interact.">
        <title>A highly conserved effector in Fusarium oxysporum is required for full virulence on Arabidopsis.</title>
        <authorList>
            <person name="Thatcher L.F."/>
            <person name="Gardiner D.M."/>
            <person name="Kazan K."/>
            <person name="Manners J."/>
        </authorList>
    </citation>
    <scope>NUCLEOTIDE SEQUENCE [LARGE SCALE GENOMIC DNA]</scope>
    <source>
        <strain evidence="1">Fo5176</strain>
    </source>
</reference>
<protein>
    <submittedName>
        <fullName evidence="1">Uncharacterized protein</fullName>
    </submittedName>
</protein>
<name>F9GDB0_FUSOF</name>
<accession>F9GDB0</accession>
<dbReference type="AlphaFoldDB" id="F9GDB0"/>
<proteinExistence type="predicted"/>
<comment type="caution">
    <text evidence="1">The sequence shown here is derived from an EMBL/GenBank/DDBJ whole genome shotgun (WGS) entry which is preliminary data.</text>
</comment>